<dbReference type="PROSITE" id="PS50005">
    <property type="entry name" value="TPR"/>
    <property type="match status" value="1"/>
</dbReference>
<proteinExistence type="predicted"/>
<accession>A0A820AA45</accession>
<dbReference type="Pfam" id="PF13424">
    <property type="entry name" value="TPR_12"/>
    <property type="match status" value="1"/>
</dbReference>
<comment type="caution">
    <text evidence="2">The sequence shown here is derived from an EMBL/GenBank/DDBJ whole genome shotgun (WGS) entry which is preliminary data.</text>
</comment>
<dbReference type="InterPro" id="IPR011990">
    <property type="entry name" value="TPR-like_helical_dom_sf"/>
</dbReference>
<dbReference type="AlphaFoldDB" id="A0A820AA45"/>
<organism evidence="2 3">
    <name type="scientific">Rotaria sordida</name>
    <dbReference type="NCBI Taxonomy" id="392033"/>
    <lineage>
        <taxon>Eukaryota</taxon>
        <taxon>Metazoa</taxon>
        <taxon>Spiralia</taxon>
        <taxon>Gnathifera</taxon>
        <taxon>Rotifera</taxon>
        <taxon>Eurotatoria</taxon>
        <taxon>Bdelloidea</taxon>
        <taxon>Philodinida</taxon>
        <taxon>Philodinidae</taxon>
        <taxon>Rotaria</taxon>
    </lineage>
</organism>
<dbReference type="Proteomes" id="UP000663874">
    <property type="component" value="Unassembled WGS sequence"/>
</dbReference>
<evidence type="ECO:0000313" key="2">
    <source>
        <dbReference type="EMBL" id="CAF4185457.1"/>
    </source>
</evidence>
<evidence type="ECO:0000313" key="3">
    <source>
        <dbReference type="Proteomes" id="UP000663874"/>
    </source>
</evidence>
<sequence>MSLEEFDYQTLLQKTENEELEELAVVYHQLGCHSINLNRAISFYKRSIEINLFYRPIDYELLSATYSNIGGLLKQRTDYDEALKYYRRALDIDLLIHYQYHYNDQQF</sequence>
<feature type="repeat" description="TPR" evidence="1">
    <location>
        <begin position="63"/>
        <end position="96"/>
    </location>
</feature>
<keyword evidence="1" id="KW-0802">TPR repeat</keyword>
<name>A0A820AA45_9BILA</name>
<gene>
    <name evidence="2" type="ORF">FNK824_LOCUS35457</name>
</gene>
<dbReference type="PROSITE" id="PS50293">
    <property type="entry name" value="TPR_REGION"/>
    <property type="match status" value="1"/>
</dbReference>
<dbReference type="SUPFAM" id="SSF48452">
    <property type="entry name" value="TPR-like"/>
    <property type="match status" value="1"/>
</dbReference>
<protein>
    <submittedName>
        <fullName evidence="2">Uncharacterized protein</fullName>
    </submittedName>
</protein>
<evidence type="ECO:0000256" key="1">
    <source>
        <dbReference type="PROSITE-ProRule" id="PRU00339"/>
    </source>
</evidence>
<dbReference type="EMBL" id="CAJOBE010015044">
    <property type="protein sequence ID" value="CAF4185457.1"/>
    <property type="molecule type" value="Genomic_DNA"/>
</dbReference>
<reference evidence="2" key="1">
    <citation type="submission" date="2021-02" db="EMBL/GenBank/DDBJ databases">
        <authorList>
            <person name="Nowell W R."/>
        </authorList>
    </citation>
    <scope>NUCLEOTIDE SEQUENCE</scope>
</reference>
<dbReference type="InterPro" id="IPR019734">
    <property type="entry name" value="TPR_rpt"/>
</dbReference>
<dbReference type="Gene3D" id="1.25.40.10">
    <property type="entry name" value="Tetratricopeptide repeat domain"/>
    <property type="match status" value="1"/>
</dbReference>